<dbReference type="Proteomes" id="UP000605970">
    <property type="component" value="Unassembled WGS sequence"/>
</dbReference>
<dbReference type="InterPro" id="IPR040204">
    <property type="entry name" value="UBR7"/>
</dbReference>
<evidence type="ECO:0000313" key="7">
    <source>
        <dbReference type="EMBL" id="KAF7639781.1"/>
    </source>
</evidence>
<evidence type="ECO:0000256" key="4">
    <source>
        <dbReference type="ARBA" id="ARBA00024026"/>
    </source>
</evidence>
<name>A0A8T0A149_9BILA</name>
<evidence type="ECO:0000256" key="1">
    <source>
        <dbReference type="ARBA" id="ARBA00022723"/>
    </source>
</evidence>
<protein>
    <submittedName>
        <fullName evidence="7">UBR-type domain-containing protein</fullName>
    </submittedName>
</protein>
<dbReference type="SUPFAM" id="SSF57903">
    <property type="entry name" value="FYVE/PHD zinc finger"/>
    <property type="match status" value="1"/>
</dbReference>
<keyword evidence="2" id="KW-0863">Zinc-finger</keyword>
<dbReference type="AlphaFoldDB" id="A0A8T0A149"/>
<dbReference type="InterPro" id="IPR013083">
    <property type="entry name" value="Znf_RING/FYVE/PHD"/>
</dbReference>
<dbReference type="PANTHER" id="PTHR13513">
    <property type="entry name" value="E3 UBIQUITIN-PROTEIN LIGASE UBR7"/>
    <property type="match status" value="1"/>
</dbReference>
<feature type="zinc finger region" description="UBR-type" evidence="5">
    <location>
        <begin position="89"/>
        <end position="163"/>
    </location>
</feature>
<gene>
    <name evidence="7" type="ORF">Mgra_00000701</name>
</gene>
<dbReference type="InterPro" id="IPR011011">
    <property type="entry name" value="Znf_FYVE_PHD"/>
</dbReference>
<reference evidence="7" key="1">
    <citation type="journal article" date="2020" name="Ecol. Evol.">
        <title>Genome structure and content of the rice root-knot nematode (Meloidogyne graminicola).</title>
        <authorList>
            <person name="Phan N.T."/>
            <person name="Danchin E.G.J."/>
            <person name="Klopp C."/>
            <person name="Perfus-Barbeoch L."/>
            <person name="Kozlowski D.K."/>
            <person name="Koutsovoulos G.D."/>
            <person name="Lopez-Roques C."/>
            <person name="Bouchez O."/>
            <person name="Zahm M."/>
            <person name="Besnard G."/>
            <person name="Bellafiore S."/>
        </authorList>
    </citation>
    <scope>NUCLEOTIDE SEQUENCE</scope>
    <source>
        <strain evidence="7">VN-18</strain>
    </source>
</reference>
<dbReference type="InterPro" id="IPR037503">
    <property type="entry name" value="Fcf1_PIN"/>
</dbReference>
<dbReference type="Gene3D" id="2.10.110.30">
    <property type="match status" value="1"/>
</dbReference>
<dbReference type="InterPro" id="IPR002716">
    <property type="entry name" value="PIN_dom"/>
</dbReference>
<proteinExistence type="inferred from homology"/>
<keyword evidence="1" id="KW-0479">Metal-binding</keyword>
<comment type="caution">
    <text evidence="7">The sequence shown here is derived from an EMBL/GenBank/DDBJ whole genome shotgun (WGS) entry which is preliminary data.</text>
</comment>
<sequence length="605" mass="70901">MDNLLNELKENSIENIVDELVAKICLKEDEEQKQQQNTSNAKQVEEECLDIHVGEILSDAISLALEDFVGEEQEKAKQAEALLGGCLDLVCTYPEGYKPRQPLYSCKTCSAQNDGQLAGICYACSENCHEGHDLVELYTKRNFCCDCGNSKFAKSGRCKLFEEKDALNQRNIYNDNFKGIFCVCKKPYPPEVNEDDEEKNEDLFEDMVQCQICEDWFHPSHAISDITERSKLDREREEEEDGGFCFVCALCIQRLPWLVYYRNKLDDLENQQNYCKLEKLKTCSNEMKNENDAVCFPINWRDQLCCCNKCKILYEDSDCQYLLDVEDTIEFFEKQNRELMDAKTNSTQDDKYKKMEKVEDVQLQRELALKMRSGIEQMKRHCVAFFAKRSADKRGRETAVITKEDVADCFHELMVKRQRLMEEEDENKEKEYAWTKEELRVVRPKKEDEQVLKVKEAPRISSAMFLKYNTQLGPPFHVIVDTNFVNFSIKNRIDIMKGFMDCLFAKVIPYIPDCVLGELEKQGRRFKLALKIIKDQRFQRLHCSHKGIYADDCIVQRITQHKCYIVATCDRDLRMRIRKIPGVPIMYIRDHRYTIERMPGFSFEF</sequence>
<dbReference type="OrthoDB" id="76105at2759"/>
<dbReference type="Gene3D" id="3.40.50.1010">
    <property type="entry name" value="5'-nuclease"/>
    <property type="match status" value="1"/>
</dbReference>
<dbReference type="InterPro" id="IPR047506">
    <property type="entry name" value="UBR7-like_UBR-box"/>
</dbReference>
<dbReference type="GO" id="GO:0032040">
    <property type="term" value="C:small-subunit processome"/>
    <property type="evidence" value="ECO:0007669"/>
    <property type="project" value="InterPro"/>
</dbReference>
<evidence type="ECO:0000256" key="2">
    <source>
        <dbReference type="ARBA" id="ARBA00022771"/>
    </source>
</evidence>
<dbReference type="Pfam" id="PF02207">
    <property type="entry name" value="zf-UBR"/>
    <property type="match status" value="1"/>
</dbReference>
<dbReference type="InterPro" id="IPR003126">
    <property type="entry name" value="Znf_UBR"/>
</dbReference>
<evidence type="ECO:0000313" key="8">
    <source>
        <dbReference type="Proteomes" id="UP000605970"/>
    </source>
</evidence>
<dbReference type="GO" id="GO:0061630">
    <property type="term" value="F:ubiquitin protein ligase activity"/>
    <property type="evidence" value="ECO:0007669"/>
    <property type="project" value="InterPro"/>
</dbReference>
<dbReference type="GO" id="GO:0008270">
    <property type="term" value="F:zinc ion binding"/>
    <property type="evidence" value="ECO:0007669"/>
    <property type="project" value="UniProtKB-KW"/>
</dbReference>
<dbReference type="GO" id="GO:0005737">
    <property type="term" value="C:cytoplasm"/>
    <property type="evidence" value="ECO:0007669"/>
    <property type="project" value="TreeGrafter"/>
</dbReference>
<dbReference type="InterPro" id="IPR006984">
    <property type="entry name" value="Fcf1/UTP23"/>
</dbReference>
<organism evidence="7 8">
    <name type="scientific">Meloidogyne graminicola</name>
    <dbReference type="NCBI Taxonomy" id="189291"/>
    <lineage>
        <taxon>Eukaryota</taxon>
        <taxon>Metazoa</taxon>
        <taxon>Ecdysozoa</taxon>
        <taxon>Nematoda</taxon>
        <taxon>Chromadorea</taxon>
        <taxon>Rhabditida</taxon>
        <taxon>Tylenchina</taxon>
        <taxon>Tylenchomorpha</taxon>
        <taxon>Tylenchoidea</taxon>
        <taxon>Meloidogynidae</taxon>
        <taxon>Meloidogyninae</taxon>
        <taxon>Meloidogyne</taxon>
    </lineage>
</organism>
<dbReference type="EMBL" id="JABEBT010000003">
    <property type="protein sequence ID" value="KAF7639781.1"/>
    <property type="molecule type" value="Genomic_DNA"/>
</dbReference>
<dbReference type="CDD" id="cd09864">
    <property type="entry name" value="PIN_Fcf1-like"/>
    <property type="match status" value="1"/>
</dbReference>
<feature type="domain" description="UBR-type" evidence="6">
    <location>
        <begin position="89"/>
        <end position="163"/>
    </location>
</feature>
<evidence type="ECO:0000256" key="3">
    <source>
        <dbReference type="ARBA" id="ARBA00022833"/>
    </source>
</evidence>
<dbReference type="CDD" id="cd19677">
    <property type="entry name" value="UBR-box_UBR7"/>
    <property type="match status" value="1"/>
</dbReference>
<evidence type="ECO:0000259" key="6">
    <source>
        <dbReference type="PROSITE" id="PS51157"/>
    </source>
</evidence>
<dbReference type="SMART" id="SM00670">
    <property type="entry name" value="PINc"/>
    <property type="match status" value="1"/>
</dbReference>
<dbReference type="PROSITE" id="PS51157">
    <property type="entry name" value="ZF_UBR"/>
    <property type="match status" value="1"/>
</dbReference>
<keyword evidence="3" id="KW-0862">Zinc</keyword>
<dbReference type="FunFam" id="3.40.50.1010:FF:000035">
    <property type="entry name" value="Fcf1, putative"/>
    <property type="match status" value="1"/>
</dbReference>
<keyword evidence="8" id="KW-1185">Reference proteome</keyword>
<comment type="similarity">
    <text evidence="4">Belongs to the UTP23/FCF1 family. FCF1 subfamily.</text>
</comment>
<accession>A0A8T0A149</accession>
<dbReference type="Pfam" id="PF04900">
    <property type="entry name" value="Fcf1"/>
    <property type="match status" value="1"/>
</dbReference>
<dbReference type="InterPro" id="IPR029060">
    <property type="entry name" value="PIN-like_dom_sf"/>
</dbReference>
<dbReference type="SUPFAM" id="SSF88723">
    <property type="entry name" value="PIN domain-like"/>
    <property type="match status" value="1"/>
</dbReference>
<evidence type="ECO:0000256" key="5">
    <source>
        <dbReference type="PROSITE-ProRule" id="PRU00508"/>
    </source>
</evidence>
<dbReference type="Gene3D" id="3.30.40.10">
    <property type="entry name" value="Zinc/RING finger domain, C3HC4 (zinc finger)"/>
    <property type="match status" value="1"/>
</dbReference>
<dbReference type="SMART" id="SM00396">
    <property type="entry name" value="ZnF_UBR1"/>
    <property type="match status" value="1"/>
</dbReference>
<dbReference type="PANTHER" id="PTHR13513:SF9">
    <property type="entry name" value="E3 UBIQUITIN-PROTEIN LIGASE UBR7-RELATED"/>
    <property type="match status" value="1"/>
</dbReference>